<feature type="region of interest" description="Disordered" evidence="1">
    <location>
        <begin position="84"/>
        <end position="119"/>
    </location>
</feature>
<name>A0ABN9TEL5_9DINO</name>
<accession>A0ABN9TEL5</accession>
<keyword evidence="2" id="KW-0472">Membrane</keyword>
<feature type="non-terminal residue" evidence="3">
    <location>
        <position position="1"/>
    </location>
</feature>
<comment type="caution">
    <text evidence="3">The sequence shown here is derived from an EMBL/GenBank/DDBJ whole genome shotgun (WGS) entry which is preliminary data.</text>
</comment>
<feature type="region of interest" description="Disordered" evidence="1">
    <location>
        <begin position="210"/>
        <end position="260"/>
    </location>
</feature>
<organism evidence="3 4">
    <name type="scientific">Prorocentrum cordatum</name>
    <dbReference type="NCBI Taxonomy" id="2364126"/>
    <lineage>
        <taxon>Eukaryota</taxon>
        <taxon>Sar</taxon>
        <taxon>Alveolata</taxon>
        <taxon>Dinophyceae</taxon>
        <taxon>Prorocentrales</taxon>
        <taxon>Prorocentraceae</taxon>
        <taxon>Prorocentrum</taxon>
    </lineage>
</organism>
<gene>
    <name evidence="3" type="ORF">PCOR1329_LOCUS38340</name>
</gene>
<protein>
    <submittedName>
        <fullName evidence="3">Uncharacterized protein</fullName>
    </submittedName>
</protein>
<feature type="compositionally biased region" description="Low complexity" evidence="1">
    <location>
        <begin position="243"/>
        <end position="260"/>
    </location>
</feature>
<feature type="transmembrane region" description="Helical" evidence="2">
    <location>
        <begin position="38"/>
        <end position="63"/>
    </location>
</feature>
<keyword evidence="4" id="KW-1185">Reference proteome</keyword>
<reference evidence="3" key="1">
    <citation type="submission" date="2023-10" db="EMBL/GenBank/DDBJ databases">
        <authorList>
            <person name="Chen Y."/>
            <person name="Shah S."/>
            <person name="Dougan E. K."/>
            <person name="Thang M."/>
            <person name="Chan C."/>
        </authorList>
    </citation>
    <scope>NUCLEOTIDE SEQUENCE [LARGE SCALE GENOMIC DNA]</scope>
</reference>
<evidence type="ECO:0000256" key="1">
    <source>
        <dbReference type="SAM" id="MobiDB-lite"/>
    </source>
</evidence>
<evidence type="ECO:0000313" key="3">
    <source>
        <dbReference type="EMBL" id="CAK0844189.1"/>
    </source>
</evidence>
<sequence>RDAVGPRYEIEVATGRVRYVPEGSDARPPVHLPQRNGLLVVASAIASTLPMALCAILLTALFAAPIAAYRDISDTHGSLAAAIQNGSEESGTSPATLTAENREEPGTLPATAPAEKHDEPRILPATLPAEKLNVSGGPGTLPATAAAGTQELPKADALRELLDENSGPVAASMKAADESAATLLDSARQWKSAGEDIKREFEVSVKTQVDETGKTLEEEHGGVKQEADEKPKRVLEELRQKHAASSPSGAGSHNGSVGEE</sequence>
<evidence type="ECO:0000256" key="2">
    <source>
        <dbReference type="SAM" id="Phobius"/>
    </source>
</evidence>
<keyword evidence="2" id="KW-0812">Transmembrane</keyword>
<proteinExistence type="predicted"/>
<evidence type="ECO:0000313" key="4">
    <source>
        <dbReference type="Proteomes" id="UP001189429"/>
    </source>
</evidence>
<dbReference type="Proteomes" id="UP001189429">
    <property type="component" value="Unassembled WGS sequence"/>
</dbReference>
<dbReference type="EMBL" id="CAUYUJ010014640">
    <property type="protein sequence ID" value="CAK0844189.1"/>
    <property type="molecule type" value="Genomic_DNA"/>
</dbReference>
<feature type="compositionally biased region" description="Basic and acidic residues" evidence="1">
    <location>
        <begin position="210"/>
        <end position="240"/>
    </location>
</feature>
<keyword evidence="2" id="KW-1133">Transmembrane helix</keyword>
<feature type="compositionally biased region" description="Polar residues" evidence="1">
    <location>
        <begin position="84"/>
        <end position="99"/>
    </location>
</feature>